<dbReference type="Pfam" id="PF21787">
    <property type="entry name" value="TNP-like_RNaseH_N"/>
    <property type="match status" value="2"/>
</dbReference>
<dbReference type="InterPro" id="IPR012337">
    <property type="entry name" value="RNaseH-like_sf"/>
</dbReference>
<accession>A0A2B4RG89</accession>
<dbReference type="Pfam" id="PF00665">
    <property type="entry name" value="rve"/>
    <property type="match status" value="1"/>
</dbReference>
<feature type="region of interest" description="Disordered" evidence="1">
    <location>
        <begin position="260"/>
        <end position="290"/>
    </location>
</feature>
<dbReference type="InterPro" id="IPR048366">
    <property type="entry name" value="TNP-like_GBD"/>
</dbReference>
<dbReference type="InterPro" id="IPR036397">
    <property type="entry name" value="RNaseH_sf"/>
</dbReference>
<protein>
    <submittedName>
        <fullName evidence="3">Gypsy retrotransposon integrase-like protein 1</fullName>
    </submittedName>
</protein>
<feature type="compositionally biased region" description="Polar residues" evidence="1">
    <location>
        <begin position="279"/>
        <end position="290"/>
    </location>
</feature>
<dbReference type="SUPFAM" id="SSF53098">
    <property type="entry name" value="Ribonuclease H-like"/>
    <property type="match status" value="2"/>
</dbReference>
<evidence type="ECO:0000313" key="4">
    <source>
        <dbReference type="Proteomes" id="UP000225706"/>
    </source>
</evidence>
<dbReference type="Pfam" id="PF21788">
    <property type="entry name" value="TNP-like_GBD"/>
    <property type="match status" value="2"/>
</dbReference>
<dbReference type="PANTHER" id="PTHR47331">
    <property type="entry name" value="PHD-TYPE DOMAIN-CONTAINING PROTEIN"/>
    <property type="match status" value="1"/>
</dbReference>
<dbReference type="PANTHER" id="PTHR47331:SF1">
    <property type="entry name" value="GAG-LIKE PROTEIN"/>
    <property type="match status" value="1"/>
</dbReference>
<sequence length="2185" mass="248337">MKVLKILETLLRYQSVLKDRDTQRVRVQAYNENIEQFVTDASEFYNARVSEELKEKGENSQPESVKSGKSYSSRLSVSSLKVREAKIQAAKAALMQQQAEERSRRTVELERFKQLVDAKPLDDAVKMTHLLQFLEGPALLAVQRYEPLPGALSKALRTLEDHFGQPFQVVKASVESLTKGPVIQPNDRDSLQRYADMAQVTYDTLESMGYLSEMNTDNLEKVIISSLHNSRNCKSAIRRKVEGCRRAHHTLLHLLEPKEEVSQGTVKQNNEVNRDSLPDQGSSFNTSTHSVGTAVDSSEVLLQVIPVKVISNAGSQITTYILIDSGSDITMVDPFLVKLLNIEETPSKLSLTTVNSADVEEQGMKVKFKIASLDSQSDHVIAVNSAWAVKDLTIPLKHTKMSRSVEQWPHLQEVPFPEVERKKISILLGTNIQEVFIPLDVRKGNRNKPLAIKSCLGWSILGGSSNLQSHTQGQVNLIGGEDLSLNNQLKHFWKTESYGATRPETKTLSVDDRRAVKLIDNSISLLDGHYQMGLLWRDDNPECVNRGYATKLSQEEAAAVSNITWYIPHHPVTNPNKPGKVRVVFDAAAKFNGMSLNDQLLQGPCLTNDLTGVIIRFREKEVAFSTDIEGMFYQTNVTPSDTDALRLLWWPSSINDPPEDYKMLVHIFGAKSLPCCANIALKLRANPLLEIDQDQLPLEQALGVYWAAQSDTFKFKAVQAEKPSTKRGVLLIRFWIMRGRALVRRVVGSCVSCRRRNSPPLQQVMADLPKERFVPYQPPFTFTGLVRRDVSSLETDTSIQALVRFISVHGRPKEIWSDNGTNFTGAQMVLCLSVQNENEEGIKSELHSREVEWYSCKLPEWRFQPPAASHMSGVWERLIRSVRKAMKAVLGSQDALIRNCDRCQRNTSESKSYDVLHPVKVVSKVWYLVGIDLIDAGKVSAQGNRYLLTMTDYFSKYVEAIPLPDKSAVRVAKGLYKAYCHHGAPAHIISDQGREFINQVCERFMTTFGVHQRIASAYHPESNGLDERSNQSIKNTLRKIVDDHDEDWDEYTDGALFAINTNRSNTTKFSPFYLMYGRHPRLPLEVQKCVKHVDNDPSEIEKLAKELNSEDVLQEHVQKMTATRDALFPKVEGNIEAAQEKQKKQFLKRKGGFDCRLKKGNLQVTWKKWRETKKDSEHERHQSVQGSIHSSADSTTTIAASSLFFSAFSDSTPTSTTGAIAAASTIYAACNTIAAAKTIPAAIANQNGHNTAVNVIPTSTIQAAYTTPTASTTPPANTNATDKGTPFMDLFWQQQKKLMTKSKTGVRYHPMIIRYCLSLATKSPACYEELRKSNILVLPSQRTLKDYRNCIRPKAGIQEEVLEELNVLTNSYFDVQRYIVLLFDEMKILSNLVFDKVSGELTGFLDLGDPDINFGTLEKADKIASHAMVFYIRGLCTELKFSLAYFATDGITSYQLMPLFWQAVCVLELACNLWVIASTSDGASPNRALYRMHKALDGNAGTDVCYRTVNLYAPDRFIYFCSDAPHLIKTTRNCVYSSGHGTCTRYMWNDGHYILWQHFIQLFHQDLDNGLKLLPRLTYDHIKLSAYSTMRVNLAVQILSASVANVLKSFGPPDTIATSKLCEMMDNFFDCLNVRNQHEHVRKRKPFLKPYSSVNDQRFAWLTNDLLGYLRNWRESVANRPGEYTNNARSKMFLSWQTYEGLKITVHSVVEATKFLLNEGMEYVLTERFCQDPLEEYFGNQRKLGRRSDNPDMRQFGYNNNTIRVQRAVTCQSEETGWQKDYVYFDQQTEYTQNFSRIIQANVLRTFGMDMLNPQEDGCHLEKGDPDINFGTLEEADKIASHAMVFYIKGLCTELKFSLAYFATDGITSYQLMPLFWQAVCVLELSCNLWVIASTSDGASPNRALYRMHQPLDDYKKLCLQLWSCTCTQYMWNDGHYILWQHFIQLFHQDLDNGLKLLPRLTYDHIKLSAYSTMRVNLAVQILSASVANVLKSFGPPDTIATSKLCEMMDNFFDCLNVRNQHEHVRKRKPFLKPYSSVNDQRFAWLTNDFLGYLRNWRESVANRPGEYTNNARSKMFLSWQTYEGLKITVHSVVEATKFLLNEGMEYVLTERFCQDPLEEYFGNQRKLGRRSDNPDMRQFGYNNNTIRVQRAVTCQSGNTRGRKDKNKAWVNVSDDPVPKRKKTK</sequence>
<dbReference type="GO" id="GO:0003676">
    <property type="term" value="F:nucleic acid binding"/>
    <property type="evidence" value="ECO:0007669"/>
    <property type="project" value="InterPro"/>
</dbReference>
<feature type="compositionally biased region" description="Polar residues" evidence="1">
    <location>
        <begin position="262"/>
        <end position="271"/>
    </location>
</feature>
<comment type="caution">
    <text evidence="3">The sequence shown here is derived from an EMBL/GenBank/DDBJ whole genome shotgun (WGS) entry which is preliminary data.</text>
</comment>
<evidence type="ECO:0000256" key="1">
    <source>
        <dbReference type="SAM" id="MobiDB-lite"/>
    </source>
</evidence>
<organism evidence="3 4">
    <name type="scientific">Stylophora pistillata</name>
    <name type="common">Smooth cauliflower coral</name>
    <dbReference type="NCBI Taxonomy" id="50429"/>
    <lineage>
        <taxon>Eukaryota</taxon>
        <taxon>Metazoa</taxon>
        <taxon>Cnidaria</taxon>
        <taxon>Anthozoa</taxon>
        <taxon>Hexacorallia</taxon>
        <taxon>Scleractinia</taxon>
        <taxon>Astrocoeniina</taxon>
        <taxon>Pocilloporidae</taxon>
        <taxon>Stylophora</taxon>
    </lineage>
</organism>
<dbReference type="EMBL" id="LSMT01000477">
    <property type="protein sequence ID" value="PFX17374.1"/>
    <property type="molecule type" value="Genomic_DNA"/>
</dbReference>
<feature type="region of interest" description="Disordered" evidence="1">
    <location>
        <begin position="2157"/>
        <end position="2185"/>
    </location>
</feature>
<dbReference type="InterPro" id="IPR043502">
    <property type="entry name" value="DNA/RNA_pol_sf"/>
</dbReference>
<keyword evidence="4" id="KW-1185">Reference proteome</keyword>
<dbReference type="SUPFAM" id="SSF56672">
    <property type="entry name" value="DNA/RNA polymerases"/>
    <property type="match status" value="1"/>
</dbReference>
<evidence type="ECO:0000313" key="3">
    <source>
        <dbReference type="EMBL" id="PFX17374.1"/>
    </source>
</evidence>
<dbReference type="Gene3D" id="3.30.420.10">
    <property type="entry name" value="Ribonuclease H-like superfamily/Ribonuclease H"/>
    <property type="match status" value="2"/>
</dbReference>
<evidence type="ECO:0000259" key="2">
    <source>
        <dbReference type="PROSITE" id="PS50994"/>
    </source>
</evidence>
<reference evidence="4" key="1">
    <citation type="journal article" date="2017" name="bioRxiv">
        <title>Comparative analysis of the genomes of Stylophora pistillata and Acropora digitifera provides evidence for extensive differences between species of corals.</title>
        <authorList>
            <person name="Voolstra C.R."/>
            <person name="Li Y."/>
            <person name="Liew Y.J."/>
            <person name="Baumgarten S."/>
            <person name="Zoccola D."/>
            <person name="Flot J.-F."/>
            <person name="Tambutte S."/>
            <person name="Allemand D."/>
            <person name="Aranda M."/>
        </authorList>
    </citation>
    <scope>NUCLEOTIDE SEQUENCE [LARGE SCALE GENOMIC DNA]</scope>
</reference>
<feature type="domain" description="Integrase catalytic" evidence="2">
    <location>
        <begin position="914"/>
        <end position="1079"/>
    </location>
</feature>
<proteinExistence type="predicted"/>
<dbReference type="InterPro" id="IPR048365">
    <property type="entry name" value="TNP-like_RNaseH_N"/>
</dbReference>
<dbReference type="FunFam" id="3.30.420.10:FF:000032">
    <property type="entry name" value="Retrovirus-related Pol polyprotein from transposon 297-like Protein"/>
    <property type="match status" value="1"/>
</dbReference>
<dbReference type="PROSITE" id="PS50994">
    <property type="entry name" value="INTEGRASE"/>
    <property type="match status" value="1"/>
</dbReference>
<gene>
    <name evidence="3" type="primary">GIN1</name>
    <name evidence="3" type="ORF">AWC38_SpisGene18313</name>
</gene>
<name>A0A2B4RG89_STYPI</name>
<dbReference type="Proteomes" id="UP000225706">
    <property type="component" value="Unassembled WGS sequence"/>
</dbReference>
<dbReference type="InterPro" id="IPR001584">
    <property type="entry name" value="Integrase_cat-core"/>
</dbReference>
<dbReference type="OrthoDB" id="5985308at2759"/>
<dbReference type="GO" id="GO:0015074">
    <property type="term" value="P:DNA integration"/>
    <property type="evidence" value="ECO:0007669"/>
    <property type="project" value="InterPro"/>
</dbReference>